<proteinExistence type="predicted"/>
<name>A0A8I5TJ93_PONAB</name>
<evidence type="ECO:0000313" key="3">
    <source>
        <dbReference type="Proteomes" id="UP000001595"/>
    </source>
</evidence>
<dbReference type="GeneTree" id="ENSGT00940000165473"/>
<protein>
    <submittedName>
        <fullName evidence="2">Retrotransposon Gag like 8B</fullName>
    </submittedName>
</protein>
<reference evidence="2 3" key="1">
    <citation type="submission" date="2008-02" db="EMBL/GenBank/DDBJ databases">
        <title>A 6x draft sequence assembly of the Pongo pygmaeus abelii genome.</title>
        <authorList>
            <person name="Wilson R.K."/>
            <person name="Mardis E."/>
        </authorList>
    </citation>
    <scope>NUCLEOTIDE SEQUENCE [LARGE SCALE GENOMIC DNA]</scope>
</reference>
<reference evidence="2" key="2">
    <citation type="submission" date="2025-08" db="UniProtKB">
        <authorList>
            <consortium name="Ensembl"/>
        </authorList>
    </citation>
    <scope>IDENTIFICATION</scope>
</reference>
<evidence type="ECO:0000313" key="2">
    <source>
        <dbReference type="Ensembl" id="ENSPPYP00000039731.1"/>
    </source>
</evidence>
<reference evidence="2" key="3">
    <citation type="submission" date="2025-09" db="UniProtKB">
        <authorList>
            <consortium name="Ensembl"/>
        </authorList>
    </citation>
    <scope>IDENTIFICATION</scope>
</reference>
<feature type="region of interest" description="Disordered" evidence="1">
    <location>
        <begin position="120"/>
        <end position="139"/>
    </location>
</feature>
<evidence type="ECO:0000256" key="1">
    <source>
        <dbReference type="SAM" id="MobiDB-lite"/>
    </source>
</evidence>
<accession>A0A8I5TJ93</accession>
<sequence>MGGGRRLLGRETLGPWGGCSGEGPLCQWPPLGSPQAPSLRASLPLEPPRCPLRSRSLPRSACLCSRNSAPGSCCRPWAPLWSGLPPPSRQPSPSHAHLDAVLRSSCTKLSSCYTPDRPLIATAANPPPPHQTSRRLHHAAHRPALPLPSPSIASHRQTAASSDLYSPRRYLGWTQPLDNDPDSWLPLKGPVTFSETHFLPNPRDLLCSCHMAARVQLCLAAKSSLSFSLVDQLVLPRIHFPSEFAAFSQVLFDQQNNLYLLLNSFILPGEKYFPYFQ</sequence>
<dbReference type="Proteomes" id="UP000001595">
    <property type="component" value="Chromosome X"/>
</dbReference>
<dbReference type="InterPro" id="IPR031771">
    <property type="entry name" value="CAAX_1"/>
</dbReference>
<dbReference type="Pfam" id="PF15895">
    <property type="entry name" value="CAAX_1"/>
    <property type="match status" value="1"/>
</dbReference>
<dbReference type="Ensembl" id="ENSPPYT00000044460.1">
    <property type="protein sequence ID" value="ENSPPYP00000039731.1"/>
    <property type="gene ID" value="ENSPPYG00000030120.1"/>
</dbReference>
<keyword evidence="3" id="KW-1185">Reference proteome</keyword>
<dbReference type="OMA" id="ETHFLPN"/>
<organism evidence="2 3">
    <name type="scientific">Pongo abelii</name>
    <name type="common">Sumatran orangutan</name>
    <name type="synonym">Pongo pygmaeus abelii</name>
    <dbReference type="NCBI Taxonomy" id="9601"/>
    <lineage>
        <taxon>Eukaryota</taxon>
        <taxon>Metazoa</taxon>
        <taxon>Chordata</taxon>
        <taxon>Craniata</taxon>
        <taxon>Vertebrata</taxon>
        <taxon>Euteleostomi</taxon>
        <taxon>Mammalia</taxon>
        <taxon>Eutheria</taxon>
        <taxon>Euarchontoglires</taxon>
        <taxon>Primates</taxon>
        <taxon>Haplorrhini</taxon>
        <taxon>Catarrhini</taxon>
        <taxon>Hominidae</taxon>
        <taxon>Pongo</taxon>
    </lineage>
</organism>
<dbReference type="AlphaFoldDB" id="A0A8I5TJ93"/>
<gene>
    <name evidence="2" type="primary">RTL8B</name>
</gene>